<sequence length="58" mass="6467">MELSALGTYMEHRGDLKRYEEEVTGGEVDGVKHAMTRLALDTVKSVKTDADKDRARGE</sequence>
<evidence type="ECO:0000313" key="2">
    <source>
        <dbReference type="Proteomes" id="UP000664534"/>
    </source>
</evidence>
<accession>A0A8H3IHA7</accession>
<keyword evidence="2" id="KW-1185">Reference proteome</keyword>
<reference evidence="1" key="1">
    <citation type="submission" date="2021-03" db="EMBL/GenBank/DDBJ databases">
        <authorList>
            <person name="Tagirdzhanova G."/>
        </authorList>
    </citation>
    <scope>NUCLEOTIDE SEQUENCE</scope>
</reference>
<dbReference type="Proteomes" id="UP000664534">
    <property type="component" value="Unassembled WGS sequence"/>
</dbReference>
<comment type="caution">
    <text evidence="1">The sequence shown here is derived from an EMBL/GenBank/DDBJ whole genome shotgun (WGS) entry which is preliminary data.</text>
</comment>
<protein>
    <submittedName>
        <fullName evidence="1">Uncharacterized protein</fullName>
    </submittedName>
</protein>
<organism evidence="1 2">
    <name type="scientific">Imshaugia aleurites</name>
    <dbReference type="NCBI Taxonomy" id="172621"/>
    <lineage>
        <taxon>Eukaryota</taxon>
        <taxon>Fungi</taxon>
        <taxon>Dikarya</taxon>
        <taxon>Ascomycota</taxon>
        <taxon>Pezizomycotina</taxon>
        <taxon>Lecanoromycetes</taxon>
        <taxon>OSLEUM clade</taxon>
        <taxon>Lecanoromycetidae</taxon>
        <taxon>Lecanorales</taxon>
        <taxon>Lecanorineae</taxon>
        <taxon>Parmeliaceae</taxon>
        <taxon>Imshaugia</taxon>
    </lineage>
</organism>
<gene>
    <name evidence="1" type="ORF">IMSHALPRED_005009</name>
</gene>
<dbReference type="EMBL" id="CAJPDT010000026">
    <property type="protein sequence ID" value="CAF9920815.1"/>
    <property type="molecule type" value="Genomic_DNA"/>
</dbReference>
<dbReference type="AlphaFoldDB" id="A0A8H3IHA7"/>
<evidence type="ECO:0000313" key="1">
    <source>
        <dbReference type="EMBL" id="CAF9920815.1"/>
    </source>
</evidence>
<name>A0A8H3IHA7_9LECA</name>
<proteinExistence type="predicted"/>